<evidence type="ECO:0000256" key="1">
    <source>
        <dbReference type="ARBA" id="ARBA00007447"/>
    </source>
</evidence>
<evidence type="ECO:0000313" key="5">
    <source>
        <dbReference type="EMBL" id="GMN19571.1"/>
    </source>
</evidence>
<feature type="domain" description="Peptidase A1" evidence="4">
    <location>
        <begin position="30"/>
        <end position="261"/>
    </location>
</feature>
<dbReference type="Pfam" id="PF14543">
    <property type="entry name" value="TAXi_N"/>
    <property type="match status" value="1"/>
</dbReference>
<comment type="similarity">
    <text evidence="1">Belongs to the peptidase A1 family.</text>
</comment>
<gene>
    <name evidence="5" type="ORF">TIFTF001_039844</name>
</gene>
<keyword evidence="3" id="KW-0378">Hydrolase</keyword>
<dbReference type="PANTHER" id="PTHR47967:SF14">
    <property type="entry name" value="EUKARYOTIC ASPARTYL PROTEASE FAMILY PROTEIN"/>
    <property type="match status" value="1"/>
</dbReference>
<dbReference type="Proteomes" id="UP001187192">
    <property type="component" value="Unassembled WGS sequence"/>
</dbReference>
<dbReference type="AlphaFoldDB" id="A0AA88CK62"/>
<dbReference type="GO" id="GO:0008233">
    <property type="term" value="F:peptidase activity"/>
    <property type="evidence" value="ECO:0007669"/>
    <property type="project" value="UniProtKB-KW"/>
</dbReference>
<dbReference type="EMBL" id="BTGU01001256">
    <property type="protein sequence ID" value="GMN19571.1"/>
    <property type="molecule type" value="Genomic_DNA"/>
</dbReference>
<organism evidence="5 6">
    <name type="scientific">Ficus carica</name>
    <name type="common">Common fig</name>
    <dbReference type="NCBI Taxonomy" id="3494"/>
    <lineage>
        <taxon>Eukaryota</taxon>
        <taxon>Viridiplantae</taxon>
        <taxon>Streptophyta</taxon>
        <taxon>Embryophyta</taxon>
        <taxon>Tracheophyta</taxon>
        <taxon>Spermatophyta</taxon>
        <taxon>Magnoliopsida</taxon>
        <taxon>eudicotyledons</taxon>
        <taxon>Gunneridae</taxon>
        <taxon>Pentapetalae</taxon>
        <taxon>rosids</taxon>
        <taxon>fabids</taxon>
        <taxon>Rosales</taxon>
        <taxon>Moraceae</taxon>
        <taxon>Ficeae</taxon>
        <taxon>Ficus</taxon>
    </lineage>
</organism>
<dbReference type="PANTHER" id="PTHR47967">
    <property type="entry name" value="OS07G0603500 PROTEIN-RELATED"/>
    <property type="match status" value="1"/>
</dbReference>
<dbReference type="GO" id="GO:0005576">
    <property type="term" value="C:extracellular region"/>
    <property type="evidence" value="ECO:0007669"/>
    <property type="project" value="TreeGrafter"/>
</dbReference>
<comment type="caution">
    <text evidence="5">The sequence shown here is derived from an EMBL/GenBank/DDBJ whole genome shotgun (WGS) entry which is preliminary data.</text>
</comment>
<keyword evidence="6" id="KW-1185">Reference proteome</keyword>
<reference evidence="5" key="1">
    <citation type="submission" date="2023-07" db="EMBL/GenBank/DDBJ databases">
        <title>draft genome sequence of fig (Ficus carica).</title>
        <authorList>
            <person name="Takahashi T."/>
            <person name="Nishimura K."/>
        </authorList>
    </citation>
    <scope>NUCLEOTIDE SEQUENCE</scope>
</reference>
<dbReference type="SUPFAM" id="SSF50630">
    <property type="entry name" value="Acid proteases"/>
    <property type="match status" value="1"/>
</dbReference>
<dbReference type="InterPro" id="IPR032861">
    <property type="entry name" value="TAXi_N"/>
</dbReference>
<sequence>MTLCGLVRFSAGIMELDPARYLHRVNAGLLFVNFTIGQPPLPQIAVLDAGSSRLWILCYPCLGCKETSVPIFDPSRSTTYTQLKCNDPRCLTSLAHRCRPPAPCPYSQSYARGLSSSGEQATEQITLGTSDEGTKIVPDVLIGSASESDHKDIDDSRFNEVFALGYHTESLASHSFTHGGDRYRNSKHEAGQRIFHNGNMEDDLGEIPEVRLQFGYGGVALELDYRSLFVKGEWKTSFFLAMSPYIDRADCNWTQQHGVRP</sequence>
<accession>A0AA88CK62</accession>
<protein>
    <recommendedName>
        <fullName evidence="4">Peptidase A1 domain-containing protein</fullName>
    </recommendedName>
</protein>
<keyword evidence="2" id="KW-0645">Protease</keyword>
<dbReference type="InterPro" id="IPR051708">
    <property type="entry name" value="Plant_Aspart_Prot_A1"/>
</dbReference>
<evidence type="ECO:0000259" key="4">
    <source>
        <dbReference type="PROSITE" id="PS51767"/>
    </source>
</evidence>
<evidence type="ECO:0000313" key="6">
    <source>
        <dbReference type="Proteomes" id="UP001187192"/>
    </source>
</evidence>
<evidence type="ECO:0000256" key="2">
    <source>
        <dbReference type="ARBA" id="ARBA00022670"/>
    </source>
</evidence>
<evidence type="ECO:0000256" key="3">
    <source>
        <dbReference type="ARBA" id="ARBA00022801"/>
    </source>
</evidence>
<dbReference type="PROSITE" id="PS51767">
    <property type="entry name" value="PEPTIDASE_A1"/>
    <property type="match status" value="1"/>
</dbReference>
<dbReference type="Gene3D" id="2.40.70.10">
    <property type="entry name" value="Acid Proteases"/>
    <property type="match status" value="1"/>
</dbReference>
<dbReference type="GO" id="GO:0006508">
    <property type="term" value="P:proteolysis"/>
    <property type="evidence" value="ECO:0007669"/>
    <property type="project" value="UniProtKB-KW"/>
</dbReference>
<dbReference type="InterPro" id="IPR021109">
    <property type="entry name" value="Peptidase_aspartic_dom_sf"/>
</dbReference>
<name>A0AA88CK62_FICCA</name>
<dbReference type="InterPro" id="IPR033121">
    <property type="entry name" value="PEPTIDASE_A1"/>
</dbReference>
<proteinExistence type="inferred from homology"/>